<accession>A0A1G2BLW0</accession>
<feature type="domain" description="Glycosyltransferase 2-like" evidence="6">
    <location>
        <begin position="12"/>
        <end position="175"/>
    </location>
</feature>
<keyword evidence="5" id="KW-0472">Membrane</keyword>
<keyword evidence="2" id="KW-1003">Cell membrane</keyword>
<reference evidence="7 8" key="1">
    <citation type="journal article" date="2016" name="Nat. Commun.">
        <title>Thousands of microbial genomes shed light on interconnected biogeochemical processes in an aquifer system.</title>
        <authorList>
            <person name="Anantharaman K."/>
            <person name="Brown C.T."/>
            <person name="Hug L.A."/>
            <person name="Sharon I."/>
            <person name="Castelle C.J."/>
            <person name="Probst A.J."/>
            <person name="Thomas B.C."/>
            <person name="Singh A."/>
            <person name="Wilkins M.J."/>
            <person name="Karaoz U."/>
            <person name="Brodie E.L."/>
            <person name="Williams K.H."/>
            <person name="Hubbard S.S."/>
            <person name="Banfield J.F."/>
        </authorList>
    </citation>
    <scope>NUCLEOTIDE SEQUENCE [LARGE SCALE GENOMIC DNA]</scope>
</reference>
<evidence type="ECO:0000256" key="4">
    <source>
        <dbReference type="ARBA" id="ARBA00022679"/>
    </source>
</evidence>
<evidence type="ECO:0000256" key="1">
    <source>
        <dbReference type="ARBA" id="ARBA00004236"/>
    </source>
</evidence>
<dbReference type="AlphaFoldDB" id="A0A1G2BLW0"/>
<evidence type="ECO:0000313" key="8">
    <source>
        <dbReference type="Proteomes" id="UP000178849"/>
    </source>
</evidence>
<organism evidence="7 8">
    <name type="scientific">Candidatus Komeilibacteria bacterium RIFCSPLOWO2_01_FULL_45_10</name>
    <dbReference type="NCBI Taxonomy" id="1798550"/>
    <lineage>
        <taxon>Bacteria</taxon>
        <taxon>Candidatus Komeiliibacteriota</taxon>
    </lineage>
</organism>
<keyword evidence="3" id="KW-0328">Glycosyltransferase</keyword>
<evidence type="ECO:0000256" key="5">
    <source>
        <dbReference type="ARBA" id="ARBA00023136"/>
    </source>
</evidence>
<protein>
    <recommendedName>
        <fullName evidence="6">Glycosyltransferase 2-like domain-containing protein</fullName>
    </recommendedName>
</protein>
<dbReference type="PANTHER" id="PTHR43646:SF2">
    <property type="entry name" value="GLYCOSYLTRANSFERASE 2-LIKE DOMAIN-CONTAINING PROTEIN"/>
    <property type="match status" value="1"/>
</dbReference>
<proteinExistence type="predicted"/>
<evidence type="ECO:0000313" key="7">
    <source>
        <dbReference type="EMBL" id="OGY90072.1"/>
    </source>
</evidence>
<comment type="caution">
    <text evidence="7">The sequence shown here is derived from an EMBL/GenBank/DDBJ whole genome shotgun (WGS) entry which is preliminary data.</text>
</comment>
<keyword evidence="4" id="KW-0808">Transferase</keyword>
<dbReference type="InterPro" id="IPR001173">
    <property type="entry name" value="Glyco_trans_2-like"/>
</dbReference>
<sequence>MTEIEKNRPLISFIIPVLNEEKNLAETIRPLKSLDWLSKEIIVADGGSTDQTVAIAKKWVDKVYERKPGERNKSIAENRNKGASLATGQYLFFIDCGVKIQRFPDFVREVLKIMAEKSKLVGITSELRFYPEEESRIDRVNLWVINTTITNFNKIRLGAAMGWVQVVRMSAFKKIGGYNEDLITPEDVDLFRRLNKIGRTMTLKNFVAYGSAERYHREGWPKMFGLFLINWFSYIFRGKSISKEWKPMDKE</sequence>
<dbReference type="SUPFAM" id="SSF53448">
    <property type="entry name" value="Nucleotide-diphospho-sugar transferases"/>
    <property type="match status" value="1"/>
</dbReference>
<name>A0A1G2BLW0_9BACT</name>
<dbReference type="GO" id="GO:0005886">
    <property type="term" value="C:plasma membrane"/>
    <property type="evidence" value="ECO:0007669"/>
    <property type="project" value="UniProtKB-SubCell"/>
</dbReference>
<dbReference type="Gene3D" id="3.90.550.10">
    <property type="entry name" value="Spore Coat Polysaccharide Biosynthesis Protein SpsA, Chain A"/>
    <property type="match status" value="1"/>
</dbReference>
<dbReference type="GO" id="GO:0016757">
    <property type="term" value="F:glycosyltransferase activity"/>
    <property type="evidence" value="ECO:0007669"/>
    <property type="project" value="UniProtKB-KW"/>
</dbReference>
<dbReference type="Proteomes" id="UP000178849">
    <property type="component" value="Unassembled WGS sequence"/>
</dbReference>
<dbReference type="Pfam" id="PF00535">
    <property type="entry name" value="Glycos_transf_2"/>
    <property type="match status" value="1"/>
</dbReference>
<dbReference type="PANTHER" id="PTHR43646">
    <property type="entry name" value="GLYCOSYLTRANSFERASE"/>
    <property type="match status" value="1"/>
</dbReference>
<dbReference type="InterPro" id="IPR029044">
    <property type="entry name" value="Nucleotide-diphossugar_trans"/>
</dbReference>
<dbReference type="EMBL" id="MHKL01000001">
    <property type="protein sequence ID" value="OGY90072.1"/>
    <property type="molecule type" value="Genomic_DNA"/>
</dbReference>
<evidence type="ECO:0000259" key="6">
    <source>
        <dbReference type="Pfam" id="PF00535"/>
    </source>
</evidence>
<evidence type="ECO:0000256" key="3">
    <source>
        <dbReference type="ARBA" id="ARBA00022676"/>
    </source>
</evidence>
<dbReference type="STRING" id="1798550.A2927_00220"/>
<evidence type="ECO:0000256" key="2">
    <source>
        <dbReference type="ARBA" id="ARBA00022475"/>
    </source>
</evidence>
<comment type="subcellular location">
    <subcellularLocation>
        <location evidence="1">Cell membrane</location>
    </subcellularLocation>
</comment>
<gene>
    <name evidence="7" type="ORF">A2927_00220</name>
</gene>